<protein>
    <submittedName>
        <fullName evidence="1">Uncharacterized protein</fullName>
    </submittedName>
</protein>
<reference evidence="1 2" key="1">
    <citation type="submission" date="2017-05" db="EMBL/GenBank/DDBJ databases">
        <title>High clonality and local adaptation shapes Vibrionaceae linages within an endangered oasis.</title>
        <authorList>
            <person name="Vazquez-Rosas-Landa M."/>
        </authorList>
    </citation>
    <scope>NUCLEOTIDE SEQUENCE [LARGE SCALE GENOMIC DNA]</scope>
    <source>
        <strain evidence="1 2">P46_P4S1P180</strain>
    </source>
</reference>
<dbReference type="EMBL" id="WXWW01000233">
    <property type="protein sequence ID" value="NAW66740.1"/>
    <property type="molecule type" value="Genomic_DNA"/>
</dbReference>
<dbReference type="AlphaFoldDB" id="A0A7X5AV91"/>
<proteinExistence type="predicted"/>
<dbReference type="Proteomes" id="UP000465712">
    <property type="component" value="Unassembled WGS sequence"/>
</dbReference>
<accession>A0A7X5AV91</accession>
<name>A0A7X5AV91_9GAMM</name>
<dbReference type="OrthoDB" id="9923088at2"/>
<dbReference type="RefSeq" id="WP_155804860.1">
    <property type="nucleotide sequence ID" value="NZ_WXWU01000109.1"/>
</dbReference>
<gene>
    <name evidence="1" type="ORF">CAG72_16195</name>
</gene>
<comment type="caution">
    <text evidence="1">The sequence shown here is derived from an EMBL/GenBank/DDBJ whole genome shotgun (WGS) entry which is preliminary data.</text>
</comment>
<evidence type="ECO:0000313" key="1">
    <source>
        <dbReference type="EMBL" id="NAW66740.1"/>
    </source>
</evidence>
<evidence type="ECO:0000313" key="2">
    <source>
        <dbReference type="Proteomes" id="UP000465712"/>
    </source>
</evidence>
<sequence>MLKFVVIILLIAAAVVMARFLDERHQKKLYIGMLICAVIAIAVFMATELAR</sequence>
<organism evidence="1 2">
    <name type="scientific">Photobacterium halotolerans</name>
    <dbReference type="NCBI Taxonomy" id="265726"/>
    <lineage>
        <taxon>Bacteria</taxon>
        <taxon>Pseudomonadati</taxon>
        <taxon>Pseudomonadota</taxon>
        <taxon>Gammaproteobacteria</taxon>
        <taxon>Vibrionales</taxon>
        <taxon>Vibrionaceae</taxon>
        <taxon>Photobacterium</taxon>
    </lineage>
</organism>